<sequence>MSVSNKIGSSILVLGKRLAGPRGTRHPSGVLTTLLNECLCLHIAERREGFEISRGNLRFRARVLGFQLVLGLGFCSASWGRKVESV</sequence>
<dbReference type="AlphaFoldDB" id="A0AAV9A2R4"/>
<organism evidence="1 2">
    <name type="scientific">Acorus gramineus</name>
    <name type="common">Dwarf sweet flag</name>
    <dbReference type="NCBI Taxonomy" id="55184"/>
    <lineage>
        <taxon>Eukaryota</taxon>
        <taxon>Viridiplantae</taxon>
        <taxon>Streptophyta</taxon>
        <taxon>Embryophyta</taxon>
        <taxon>Tracheophyta</taxon>
        <taxon>Spermatophyta</taxon>
        <taxon>Magnoliopsida</taxon>
        <taxon>Liliopsida</taxon>
        <taxon>Acoraceae</taxon>
        <taxon>Acorus</taxon>
    </lineage>
</organism>
<accession>A0AAV9A2R4</accession>
<keyword evidence="2" id="KW-1185">Reference proteome</keyword>
<reference evidence="1" key="1">
    <citation type="journal article" date="2023" name="Nat. Commun.">
        <title>Diploid and tetraploid genomes of Acorus and the evolution of monocots.</title>
        <authorList>
            <person name="Ma L."/>
            <person name="Liu K.W."/>
            <person name="Li Z."/>
            <person name="Hsiao Y.Y."/>
            <person name="Qi Y."/>
            <person name="Fu T."/>
            <person name="Tang G.D."/>
            <person name="Zhang D."/>
            <person name="Sun W.H."/>
            <person name="Liu D.K."/>
            <person name="Li Y."/>
            <person name="Chen G.Z."/>
            <person name="Liu X.D."/>
            <person name="Liao X.Y."/>
            <person name="Jiang Y.T."/>
            <person name="Yu X."/>
            <person name="Hao Y."/>
            <person name="Huang J."/>
            <person name="Zhao X.W."/>
            <person name="Ke S."/>
            <person name="Chen Y.Y."/>
            <person name="Wu W.L."/>
            <person name="Hsu J.L."/>
            <person name="Lin Y.F."/>
            <person name="Huang M.D."/>
            <person name="Li C.Y."/>
            <person name="Huang L."/>
            <person name="Wang Z.W."/>
            <person name="Zhao X."/>
            <person name="Zhong W.Y."/>
            <person name="Peng D.H."/>
            <person name="Ahmad S."/>
            <person name="Lan S."/>
            <person name="Zhang J.S."/>
            <person name="Tsai W.C."/>
            <person name="Van de Peer Y."/>
            <person name="Liu Z.J."/>
        </authorList>
    </citation>
    <scope>NUCLEOTIDE SEQUENCE</scope>
    <source>
        <strain evidence="1">SCP</strain>
    </source>
</reference>
<name>A0AAV9A2R4_ACOGR</name>
<evidence type="ECO:0000313" key="2">
    <source>
        <dbReference type="Proteomes" id="UP001179952"/>
    </source>
</evidence>
<evidence type="ECO:0000313" key="1">
    <source>
        <dbReference type="EMBL" id="KAK1258444.1"/>
    </source>
</evidence>
<dbReference type="Proteomes" id="UP001179952">
    <property type="component" value="Unassembled WGS sequence"/>
</dbReference>
<comment type="caution">
    <text evidence="1">The sequence shown here is derived from an EMBL/GenBank/DDBJ whole genome shotgun (WGS) entry which is preliminary data.</text>
</comment>
<protein>
    <submittedName>
        <fullName evidence="1">Uncharacterized protein</fullName>
    </submittedName>
</protein>
<reference evidence="1" key="2">
    <citation type="submission" date="2023-06" db="EMBL/GenBank/DDBJ databases">
        <authorList>
            <person name="Ma L."/>
            <person name="Liu K.-W."/>
            <person name="Li Z."/>
            <person name="Hsiao Y.-Y."/>
            <person name="Qi Y."/>
            <person name="Fu T."/>
            <person name="Tang G."/>
            <person name="Zhang D."/>
            <person name="Sun W.-H."/>
            <person name="Liu D.-K."/>
            <person name="Li Y."/>
            <person name="Chen G.-Z."/>
            <person name="Liu X.-D."/>
            <person name="Liao X.-Y."/>
            <person name="Jiang Y.-T."/>
            <person name="Yu X."/>
            <person name="Hao Y."/>
            <person name="Huang J."/>
            <person name="Zhao X.-W."/>
            <person name="Ke S."/>
            <person name="Chen Y.-Y."/>
            <person name="Wu W.-L."/>
            <person name="Hsu J.-L."/>
            <person name="Lin Y.-F."/>
            <person name="Huang M.-D."/>
            <person name="Li C.-Y."/>
            <person name="Huang L."/>
            <person name="Wang Z.-W."/>
            <person name="Zhao X."/>
            <person name="Zhong W.-Y."/>
            <person name="Peng D.-H."/>
            <person name="Ahmad S."/>
            <person name="Lan S."/>
            <person name="Zhang J.-S."/>
            <person name="Tsai W.-C."/>
            <person name="Van De Peer Y."/>
            <person name="Liu Z.-J."/>
        </authorList>
    </citation>
    <scope>NUCLEOTIDE SEQUENCE</scope>
    <source>
        <strain evidence="1">SCP</strain>
        <tissue evidence="1">Leaves</tissue>
    </source>
</reference>
<proteinExistence type="predicted"/>
<gene>
    <name evidence="1" type="ORF">QJS04_geneDACA006648</name>
</gene>
<dbReference type="EMBL" id="JAUJYN010000017">
    <property type="protein sequence ID" value="KAK1258444.1"/>
    <property type="molecule type" value="Genomic_DNA"/>
</dbReference>